<keyword evidence="4 6" id="KW-1133">Transmembrane helix</keyword>
<reference evidence="8" key="1">
    <citation type="journal article" date="2014" name="Int. J. Syst. Evol. Microbiol.">
        <title>Complete genome sequence of Corynebacterium casei LMG S-19264T (=DSM 44701T), isolated from a smear-ripened cheese.</title>
        <authorList>
            <consortium name="US DOE Joint Genome Institute (JGI-PGF)"/>
            <person name="Walter F."/>
            <person name="Albersmeier A."/>
            <person name="Kalinowski J."/>
            <person name="Ruckert C."/>
        </authorList>
    </citation>
    <scope>NUCLEOTIDE SEQUENCE</scope>
    <source>
        <strain evidence="8">CGMCC 1.12153</strain>
    </source>
</reference>
<evidence type="ECO:0000256" key="2">
    <source>
        <dbReference type="ARBA" id="ARBA00022475"/>
    </source>
</evidence>
<evidence type="ECO:0000256" key="3">
    <source>
        <dbReference type="ARBA" id="ARBA00022692"/>
    </source>
</evidence>
<evidence type="ECO:0000259" key="7">
    <source>
        <dbReference type="Pfam" id="PF06271"/>
    </source>
</evidence>
<dbReference type="GO" id="GO:0005886">
    <property type="term" value="C:plasma membrane"/>
    <property type="evidence" value="ECO:0007669"/>
    <property type="project" value="UniProtKB-SubCell"/>
</dbReference>
<feature type="transmembrane region" description="Helical" evidence="6">
    <location>
        <begin position="20"/>
        <end position="39"/>
    </location>
</feature>
<dbReference type="AlphaFoldDB" id="A0A917EWY1"/>
<accession>A0A917EWY1</accession>
<comment type="caution">
    <text evidence="8">The sequence shown here is derived from an EMBL/GenBank/DDBJ whole genome shotgun (WGS) entry which is preliminary data.</text>
</comment>
<dbReference type="PANTHER" id="PTHR36115">
    <property type="entry name" value="PROLINE-RICH ANTIGEN HOMOLOG-RELATED"/>
    <property type="match status" value="1"/>
</dbReference>
<proteinExistence type="predicted"/>
<comment type="subcellular location">
    <subcellularLocation>
        <location evidence="1">Cell membrane</location>
        <topology evidence="1">Multi-pass membrane protein</topology>
    </subcellularLocation>
</comment>
<feature type="transmembrane region" description="Helical" evidence="6">
    <location>
        <begin position="93"/>
        <end position="114"/>
    </location>
</feature>
<dbReference type="PANTHER" id="PTHR36115:SF9">
    <property type="entry name" value="LMO1584 PROTEIN"/>
    <property type="match status" value="1"/>
</dbReference>
<organism evidence="8 9">
    <name type="scientific">Halobacillus andaensis</name>
    <dbReference type="NCBI Taxonomy" id="1176239"/>
    <lineage>
        <taxon>Bacteria</taxon>
        <taxon>Bacillati</taxon>
        <taxon>Bacillota</taxon>
        <taxon>Bacilli</taxon>
        <taxon>Bacillales</taxon>
        <taxon>Bacillaceae</taxon>
        <taxon>Halobacillus</taxon>
    </lineage>
</organism>
<keyword evidence="5 6" id="KW-0472">Membrane</keyword>
<dbReference type="InterPro" id="IPR010432">
    <property type="entry name" value="RDD"/>
</dbReference>
<reference evidence="8" key="2">
    <citation type="submission" date="2020-09" db="EMBL/GenBank/DDBJ databases">
        <authorList>
            <person name="Sun Q."/>
            <person name="Zhou Y."/>
        </authorList>
    </citation>
    <scope>NUCLEOTIDE SEQUENCE</scope>
    <source>
        <strain evidence="8">CGMCC 1.12153</strain>
    </source>
</reference>
<evidence type="ECO:0000256" key="4">
    <source>
        <dbReference type="ARBA" id="ARBA00022989"/>
    </source>
</evidence>
<keyword evidence="9" id="KW-1185">Reference proteome</keyword>
<name>A0A917EWY1_HALAA</name>
<dbReference type="EMBL" id="BMEL01000002">
    <property type="protein sequence ID" value="GGF18407.1"/>
    <property type="molecule type" value="Genomic_DNA"/>
</dbReference>
<dbReference type="InterPro" id="IPR051791">
    <property type="entry name" value="Pra-immunoreactive"/>
</dbReference>
<evidence type="ECO:0000256" key="6">
    <source>
        <dbReference type="SAM" id="Phobius"/>
    </source>
</evidence>
<dbReference type="Pfam" id="PF06271">
    <property type="entry name" value="RDD"/>
    <property type="match status" value="1"/>
</dbReference>
<evidence type="ECO:0000256" key="5">
    <source>
        <dbReference type="ARBA" id="ARBA00023136"/>
    </source>
</evidence>
<evidence type="ECO:0000313" key="9">
    <source>
        <dbReference type="Proteomes" id="UP000660110"/>
    </source>
</evidence>
<keyword evidence="3 6" id="KW-0812">Transmembrane</keyword>
<feature type="domain" description="RDD" evidence="7">
    <location>
        <begin position="6"/>
        <end position="129"/>
    </location>
</feature>
<dbReference type="RefSeq" id="WP_188377022.1">
    <property type="nucleotide sequence ID" value="NZ_BMEL01000002.1"/>
</dbReference>
<dbReference type="Proteomes" id="UP000660110">
    <property type="component" value="Unassembled WGS sequence"/>
</dbReference>
<gene>
    <name evidence="8" type="primary">yckC</name>
    <name evidence="8" type="ORF">GCM10010954_16460</name>
</gene>
<evidence type="ECO:0000313" key="8">
    <source>
        <dbReference type="EMBL" id="GGF18407.1"/>
    </source>
</evidence>
<keyword evidence="2" id="KW-1003">Cell membrane</keyword>
<sequence>MEVHHPAGFWNRLGARIVDGLLLAIPLGLMTILIHGSFFHDGYSPVDLLGYVYAIVLPVIWYGYTVGRKLIGIRIVRMNGQNVGFGTMLLREVVGTLVYIVTLGIGLIVSAFMVGMREDKRAIHDFIAGTYVTKEPPEDQEEEAAVK</sequence>
<protein>
    <recommendedName>
        <fullName evidence="7">RDD domain-containing protein</fullName>
    </recommendedName>
</protein>
<evidence type="ECO:0000256" key="1">
    <source>
        <dbReference type="ARBA" id="ARBA00004651"/>
    </source>
</evidence>
<feature type="transmembrane region" description="Helical" evidence="6">
    <location>
        <begin position="46"/>
        <end position="64"/>
    </location>
</feature>